<keyword evidence="1" id="KW-0732">Signal</keyword>
<reference evidence="2" key="2">
    <citation type="submission" date="2023-06" db="EMBL/GenBank/DDBJ databases">
        <authorList>
            <consortium name="Lawrence Berkeley National Laboratory"/>
            <person name="Haridas S."/>
            <person name="Hensen N."/>
            <person name="Bonometti L."/>
            <person name="Westerberg I."/>
            <person name="Brannstrom I.O."/>
            <person name="Guillou S."/>
            <person name="Cros-Aarteil S."/>
            <person name="Calhoun S."/>
            <person name="Kuo A."/>
            <person name="Mondo S."/>
            <person name="Pangilinan J."/>
            <person name="Riley R."/>
            <person name="Labutti K."/>
            <person name="Andreopoulos B."/>
            <person name="Lipzen A."/>
            <person name="Chen C."/>
            <person name="Yanf M."/>
            <person name="Daum C."/>
            <person name="Ng V."/>
            <person name="Clum A."/>
            <person name="Steindorff A."/>
            <person name="Ohm R."/>
            <person name="Martin F."/>
            <person name="Silar P."/>
            <person name="Natvig D."/>
            <person name="Lalanne C."/>
            <person name="Gautier V."/>
            <person name="Ament-Velasquez S.L."/>
            <person name="Kruys A."/>
            <person name="Hutchinson M.I."/>
            <person name="Powell A.J."/>
            <person name="Barry K."/>
            <person name="Miller A.N."/>
            <person name="Grigoriev I.V."/>
            <person name="Debuchy R."/>
            <person name="Gladieux P."/>
            <person name="Thoren M.H."/>
            <person name="Johannesson H."/>
        </authorList>
    </citation>
    <scope>NUCLEOTIDE SEQUENCE</scope>
    <source>
        <strain evidence="2">CBS 314.62</strain>
    </source>
</reference>
<gene>
    <name evidence="2" type="ORF">B0T22DRAFT_467274</name>
</gene>
<name>A0AAE1CAY4_9PEZI</name>
<evidence type="ECO:0000313" key="3">
    <source>
        <dbReference type="Proteomes" id="UP001270362"/>
    </source>
</evidence>
<proteinExistence type="predicted"/>
<organism evidence="2 3">
    <name type="scientific">Podospora appendiculata</name>
    <dbReference type="NCBI Taxonomy" id="314037"/>
    <lineage>
        <taxon>Eukaryota</taxon>
        <taxon>Fungi</taxon>
        <taxon>Dikarya</taxon>
        <taxon>Ascomycota</taxon>
        <taxon>Pezizomycotina</taxon>
        <taxon>Sordariomycetes</taxon>
        <taxon>Sordariomycetidae</taxon>
        <taxon>Sordariales</taxon>
        <taxon>Podosporaceae</taxon>
        <taxon>Podospora</taxon>
    </lineage>
</organism>
<accession>A0AAE1CAY4</accession>
<evidence type="ECO:0000313" key="2">
    <source>
        <dbReference type="EMBL" id="KAK3686074.1"/>
    </source>
</evidence>
<keyword evidence="3" id="KW-1185">Reference proteome</keyword>
<sequence length="92" mass="10384">MFQSIFGASIRLGLFASIGFSRSGWAAQSPWISHLPIVGFLLQLPKCFARFLPCVACVETGRQPGDLVGRWVHVQGRYHYQVCVESEWMQLI</sequence>
<evidence type="ECO:0000256" key="1">
    <source>
        <dbReference type="SAM" id="SignalP"/>
    </source>
</evidence>
<feature type="chain" id="PRO_5042035042" description="Secreted protein" evidence="1">
    <location>
        <begin position="27"/>
        <end position="92"/>
    </location>
</feature>
<dbReference type="AlphaFoldDB" id="A0AAE1CAY4"/>
<dbReference type="Proteomes" id="UP001270362">
    <property type="component" value="Unassembled WGS sequence"/>
</dbReference>
<comment type="caution">
    <text evidence="2">The sequence shown here is derived from an EMBL/GenBank/DDBJ whole genome shotgun (WGS) entry which is preliminary data.</text>
</comment>
<dbReference type="EMBL" id="JAULSO010000003">
    <property type="protein sequence ID" value="KAK3686074.1"/>
    <property type="molecule type" value="Genomic_DNA"/>
</dbReference>
<protein>
    <recommendedName>
        <fullName evidence="4">Secreted protein</fullName>
    </recommendedName>
</protein>
<reference evidence="2" key="1">
    <citation type="journal article" date="2023" name="Mol. Phylogenet. Evol.">
        <title>Genome-scale phylogeny and comparative genomics of the fungal order Sordariales.</title>
        <authorList>
            <person name="Hensen N."/>
            <person name="Bonometti L."/>
            <person name="Westerberg I."/>
            <person name="Brannstrom I.O."/>
            <person name="Guillou S."/>
            <person name="Cros-Aarteil S."/>
            <person name="Calhoun S."/>
            <person name="Haridas S."/>
            <person name="Kuo A."/>
            <person name="Mondo S."/>
            <person name="Pangilinan J."/>
            <person name="Riley R."/>
            <person name="LaButti K."/>
            <person name="Andreopoulos B."/>
            <person name="Lipzen A."/>
            <person name="Chen C."/>
            <person name="Yan M."/>
            <person name="Daum C."/>
            <person name="Ng V."/>
            <person name="Clum A."/>
            <person name="Steindorff A."/>
            <person name="Ohm R.A."/>
            <person name="Martin F."/>
            <person name="Silar P."/>
            <person name="Natvig D.O."/>
            <person name="Lalanne C."/>
            <person name="Gautier V."/>
            <person name="Ament-Velasquez S.L."/>
            <person name="Kruys A."/>
            <person name="Hutchinson M.I."/>
            <person name="Powell A.J."/>
            <person name="Barry K."/>
            <person name="Miller A.N."/>
            <person name="Grigoriev I.V."/>
            <person name="Debuchy R."/>
            <person name="Gladieux P."/>
            <person name="Hiltunen Thoren M."/>
            <person name="Johannesson H."/>
        </authorList>
    </citation>
    <scope>NUCLEOTIDE SEQUENCE</scope>
    <source>
        <strain evidence="2">CBS 314.62</strain>
    </source>
</reference>
<evidence type="ECO:0008006" key="4">
    <source>
        <dbReference type="Google" id="ProtNLM"/>
    </source>
</evidence>
<feature type="signal peptide" evidence="1">
    <location>
        <begin position="1"/>
        <end position="26"/>
    </location>
</feature>